<accession>A0A4V4LTE8</accession>
<feature type="compositionally biased region" description="Basic residues" evidence="1">
    <location>
        <begin position="33"/>
        <end position="47"/>
    </location>
</feature>
<feature type="compositionally biased region" description="Polar residues" evidence="1">
    <location>
        <begin position="244"/>
        <end position="264"/>
    </location>
</feature>
<keyword evidence="3" id="KW-1185">Reference proteome</keyword>
<feature type="region of interest" description="Disordered" evidence="1">
    <location>
        <begin position="551"/>
        <end position="571"/>
    </location>
</feature>
<feature type="region of interest" description="Disordered" evidence="1">
    <location>
        <begin position="468"/>
        <end position="529"/>
    </location>
</feature>
<feature type="compositionally biased region" description="Polar residues" evidence="1">
    <location>
        <begin position="211"/>
        <end position="232"/>
    </location>
</feature>
<protein>
    <submittedName>
        <fullName evidence="2">Uncharacterized protein</fullName>
    </submittedName>
</protein>
<gene>
    <name evidence="2" type="ORF">E3P99_01754</name>
</gene>
<feature type="region of interest" description="Disordered" evidence="1">
    <location>
        <begin position="382"/>
        <end position="408"/>
    </location>
</feature>
<feature type="compositionally biased region" description="Basic and acidic residues" evidence="1">
    <location>
        <begin position="382"/>
        <end position="402"/>
    </location>
</feature>
<feature type="compositionally biased region" description="Basic and acidic residues" evidence="1">
    <location>
        <begin position="20"/>
        <end position="30"/>
    </location>
</feature>
<sequence length="684" mass="75860">MGFTGDSGNFLFGAGNNDGGADKPDKHDAPKSSQRRHSRSHSHKRHSSISTRKDSMQLMSGSSLANDADDHSSPSPLSPSSPPSPESSLSSQAIHNGFVSPPESSLPSGFVVMPTTAQLDELSDSDSMSAGTPQSTPTQRRPSPMSISQLPSLGALMEEEEDDDEGTSRTRASFKSYRTKRNSVDLDSLMRGGNISNAPPQRSVRPLSMHNPPTKSPFNYTTKVSQPPNFQRSTSTSSELSNSQFHSQSSINTSVSSPLTTVSFGKSADFDYGGMPPVPSSASATNNTTPPRRRGSIQYRRSDDNMDDLANLSGGSGGKSGVKPLNLVNKARSGSNSSNTSTETTDLFTTSPSSRAFLEQQLSNTLEDLSVYRDKNATLEKELQQERKERQSSEERVKRLGDKLNQLPNPHEYKVQMEMMNQLRDQVYYLTGELEGCKNVVHSAQTEIGELKELVRQERDLRRDVERVVEEQQHHHHEYRYQQEQDAHLQAQQQAHGDTQTYTHTRDEDNSHHDEYEDEQDQEKERPVRPHSLLIDWRFPINSLANSLDPRIEEEEEELKQPTHEDVDANADDVDYRDAFAHTSSKSFGKEGSIDDDSFGLPPINTPPGQVASNSNTSESSYGFFRSRSNSLLNKARISFSPSPNRGGVRYVDKERQLERLGGARKSIDFSHAYAQAGYSLSDV</sequence>
<dbReference type="AlphaFoldDB" id="A0A4V4LTE8"/>
<evidence type="ECO:0000313" key="3">
    <source>
        <dbReference type="Proteomes" id="UP000310189"/>
    </source>
</evidence>
<feature type="compositionally biased region" description="Pro residues" evidence="1">
    <location>
        <begin position="76"/>
        <end position="85"/>
    </location>
</feature>
<dbReference type="EMBL" id="SPNW01000022">
    <property type="protein sequence ID" value="TIA90023.1"/>
    <property type="molecule type" value="Genomic_DNA"/>
</dbReference>
<feature type="compositionally biased region" description="Basic and acidic residues" evidence="1">
    <location>
        <begin position="504"/>
        <end position="515"/>
    </location>
</feature>
<organism evidence="2 3">
    <name type="scientific">Wallemia hederae</name>
    <dbReference type="NCBI Taxonomy" id="1540922"/>
    <lineage>
        <taxon>Eukaryota</taxon>
        <taxon>Fungi</taxon>
        <taxon>Dikarya</taxon>
        <taxon>Basidiomycota</taxon>
        <taxon>Wallemiomycotina</taxon>
        <taxon>Wallemiomycetes</taxon>
        <taxon>Wallemiales</taxon>
        <taxon>Wallemiaceae</taxon>
        <taxon>Wallemia</taxon>
    </lineage>
</organism>
<feature type="compositionally biased region" description="Polar residues" evidence="1">
    <location>
        <begin position="280"/>
        <end position="290"/>
    </location>
</feature>
<feature type="compositionally biased region" description="Low complexity" evidence="1">
    <location>
        <begin position="335"/>
        <end position="352"/>
    </location>
</feature>
<dbReference type="Proteomes" id="UP000310189">
    <property type="component" value="Unassembled WGS sequence"/>
</dbReference>
<comment type="caution">
    <text evidence="2">The sequence shown here is derived from an EMBL/GenBank/DDBJ whole genome shotgun (WGS) entry which is preliminary data.</text>
</comment>
<evidence type="ECO:0000313" key="2">
    <source>
        <dbReference type="EMBL" id="TIA90023.1"/>
    </source>
</evidence>
<feature type="region of interest" description="Disordered" evidence="1">
    <location>
        <begin position="1"/>
        <end position="352"/>
    </location>
</feature>
<feature type="compositionally biased region" description="Low complexity" evidence="1">
    <location>
        <begin position="233"/>
        <end position="243"/>
    </location>
</feature>
<reference evidence="2 3" key="1">
    <citation type="submission" date="2019-03" db="EMBL/GenBank/DDBJ databases">
        <title>Sequencing 23 genomes of Wallemia ichthyophaga.</title>
        <authorList>
            <person name="Gostincar C."/>
        </authorList>
    </citation>
    <scope>NUCLEOTIDE SEQUENCE [LARGE SCALE GENOMIC DNA]</scope>
    <source>
        <strain evidence="2 3">EXF-5753</strain>
    </source>
</reference>
<feature type="compositionally biased region" description="Basic and acidic residues" evidence="1">
    <location>
        <begin position="468"/>
        <end position="487"/>
    </location>
</feature>
<proteinExistence type="predicted"/>
<feature type="region of interest" description="Disordered" evidence="1">
    <location>
        <begin position="586"/>
        <end position="618"/>
    </location>
</feature>
<dbReference type="OrthoDB" id="10579980at2759"/>
<name>A0A4V4LTE8_9BASI</name>
<feature type="compositionally biased region" description="Polar residues" evidence="1">
    <location>
        <begin position="125"/>
        <end position="151"/>
    </location>
</feature>
<feature type="compositionally biased region" description="Polar residues" evidence="1">
    <location>
        <begin position="607"/>
        <end position="618"/>
    </location>
</feature>
<evidence type="ECO:0000256" key="1">
    <source>
        <dbReference type="SAM" id="MobiDB-lite"/>
    </source>
</evidence>